<protein>
    <submittedName>
        <fullName evidence="1">Bgt-50290</fullName>
    </submittedName>
</protein>
<name>A0A9X9QDY7_BLUGR</name>
<dbReference type="Proteomes" id="UP000324639">
    <property type="component" value="Chromosome Bgt_-07"/>
</dbReference>
<evidence type="ECO:0000313" key="2">
    <source>
        <dbReference type="Proteomes" id="UP000324639"/>
    </source>
</evidence>
<keyword evidence="2" id="KW-1185">Reference proteome</keyword>
<sequence>MLQFDCYLSLGEYLSRLLGIFTTRRHYKSGG</sequence>
<accession>A0A9X9QDY7</accession>
<proteinExistence type="predicted"/>
<gene>
    <name evidence="1" type="ORF">BGT96224V316_LOCUS5198</name>
</gene>
<evidence type="ECO:0000313" key="1">
    <source>
        <dbReference type="EMBL" id="VDB89574.1"/>
    </source>
</evidence>
<dbReference type="AlphaFoldDB" id="A0A9X9QDY7"/>
<reference evidence="1 2" key="1">
    <citation type="submission" date="2018-08" db="EMBL/GenBank/DDBJ databases">
        <authorList>
            <person name="Muller C M."/>
        </authorList>
    </citation>
    <scope>NUCLEOTIDE SEQUENCE [LARGE SCALE GENOMIC DNA]</scope>
</reference>
<organism evidence="1 2">
    <name type="scientific">Blumeria graminis f. sp. tritici</name>
    <dbReference type="NCBI Taxonomy" id="62690"/>
    <lineage>
        <taxon>Eukaryota</taxon>
        <taxon>Fungi</taxon>
        <taxon>Dikarya</taxon>
        <taxon>Ascomycota</taxon>
        <taxon>Pezizomycotina</taxon>
        <taxon>Leotiomycetes</taxon>
        <taxon>Erysiphales</taxon>
        <taxon>Erysiphaceae</taxon>
        <taxon>Blumeria</taxon>
    </lineage>
</organism>
<dbReference type="EMBL" id="LR026990">
    <property type="protein sequence ID" value="VDB89574.1"/>
    <property type="molecule type" value="Genomic_DNA"/>
</dbReference>